<protein>
    <submittedName>
        <fullName evidence="2">Uncharacterized protein</fullName>
    </submittedName>
</protein>
<keyword evidence="1" id="KW-0732">Signal</keyword>
<evidence type="ECO:0000256" key="1">
    <source>
        <dbReference type="SAM" id="SignalP"/>
    </source>
</evidence>
<dbReference type="RefSeq" id="WP_036104237.1">
    <property type="nucleotide sequence ID" value="NZ_JAJA02000001.1"/>
</dbReference>
<name>A0A108U546_9GAMM</name>
<sequence length="328" mass="37216">MALTTRRGLLAAWLILALLPTASRAAEPTKPAARSGDCDLAKELPADADARSRRIACDIPLKYQSDVLIAENVGSLIRRHDMAAWLTSDELLKIGALKDFPGSPKGWLTDDRGDRVDVNYFSLDGDTLISFAQSSLHMQPFGVRDTKRLDPPRPANPREQKLMAAQTLARTQKPLYCSDTPPNLVVFDVEEDHKPQIFVFMMPPWQDDDVPMGGYTMFRMDQSGERILDHYEQTRSCLNYDGKQLKKAQAFYVSHLTSAAPTMFHVFMSLQYRKPLIVFTTQNQLLWKVELGRIQLLDSDDKEFKRARKWSKRIKSEREVVPTSSDIG</sequence>
<dbReference type="EMBL" id="JAJA02000001">
    <property type="protein sequence ID" value="KWS02740.1"/>
    <property type="molecule type" value="Genomic_DNA"/>
</dbReference>
<evidence type="ECO:0000313" key="3">
    <source>
        <dbReference type="Proteomes" id="UP000023435"/>
    </source>
</evidence>
<feature type="signal peptide" evidence="1">
    <location>
        <begin position="1"/>
        <end position="25"/>
    </location>
</feature>
<gene>
    <name evidence="2" type="ORF">AZ78_0285</name>
</gene>
<feature type="chain" id="PRO_5007131522" evidence="1">
    <location>
        <begin position="26"/>
        <end position="328"/>
    </location>
</feature>
<dbReference type="AlphaFoldDB" id="A0A108U546"/>
<proteinExistence type="predicted"/>
<dbReference type="OrthoDB" id="6024082at2"/>
<dbReference type="Proteomes" id="UP000023435">
    <property type="component" value="Unassembled WGS sequence"/>
</dbReference>
<accession>A0A108U546</accession>
<keyword evidence="3" id="KW-1185">Reference proteome</keyword>
<reference evidence="2 3" key="1">
    <citation type="journal article" date="2014" name="Genome Announc.">
        <title>Draft Genome Sequence of Lysobacter capsici AZ78, a Bacterium Antagonistic to Plant-Pathogenic Oomycetes.</title>
        <authorList>
            <person name="Puopolo G."/>
            <person name="Sonego P."/>
            <person name="Engelen K."/>
            <person name="Pertot I."/>
        </authorList>
    </citation>
    <scope>NUCLEOTIDE SEQUENCE [LARGE SCALE GENOMIC DNA]</scope>
    <source>
        <strain evidence="2 3">AZ78</strain>
    </source>
</reference>
<evidence type="ECO:0000313" key="2">
    <source>
        <dbReference type="EMBL" id="KWS02740.1"/>
    </source>
</evidence>
<organism evidence="2 3">
    <name type="scientific">Lysobacter capsici AZ78</name>
    <dbReference type="NCBI Taxonomy" id="1444315"/>
    <lineage>
        <taxon>Bacteria</taxon>
        <taxon>Pseudomonadati</taxon>
        <taxon>Pseudomonadota</taxon>
        <taxon>Gammaproteobacteria</taxon>
        <taxon>Lysobacterales</taxon>
        <taxon>Lysobacteraceae</taxon>
        <taxon>Lysobacter</taxon>
    </lineage>
</organism>
<comment type="caution">
    <text evidence="2">The sequence shown here is derived from an EMBL/GenBank/DDBJ whole genome shotgun (WGS) entry which is preliminary data.</text>
</comment>